<dbReference type="PANTHER" id="PTHR10334">
    <property type="entry name" value="CYSTEINE-RICH SECRETORY PROTEIN-RELATED"/>
    <property type="match status" value="1"/>
</dbReference>
<evidence type="ECO:0000259" key="1">
    <source>
        <dbReference type="SMART" id="SM00198"/>
    </source>
</evidence>
<keyword evidence="3" id="KW-1185">Reference proteome</keyword>
<evidence type="ECO:0000313" key="2">
    <source>
        <dbReference type="EMBL" id="KAK2033748.1"/>
    </source>
</evidence>
<protein>
    <submittedName>
        <fullName evidence="2">SCP-like extracellular protein</fullName>
    </submittedName>
</protein>
<dbReference type="InterPro" id="IPR014044">
    <property type="entry name" value="CAP_dom"/>
</dbReference>
<dbReference type="PRINTS" id="PR00837">
    <property type="entry name" value="V5TPXLIKE"/>
</dbReference>
<name>A0AAD9M9D4_9PEZI</name>
<dbReference type="Proteomes" id="UP001232148">
    <property type="component" value="Unassembled WGS sequence"/>
</dbReference>
<evidence type="ECO:0000313" key="3">
    <source>
        <dbReference type="Proteomes" id="UP001232148"/>
    </source>
</evidence>
<dbReference type="AlphaFoldDB" id="A0AAD9M9D4"/>
<gene>
    <name evidence="2" type="ORF">LX32DRAFT_689833</name>
</gene>
<accession>A0AAD9M9D4</accession>
<proteinExistence type="predicted"/>
<dbReference type="InterPro" id="IPR001283">
    <property type="entry name" value="CRISP-related"/>
</dbReference>
<dbReference type="PROSITE" id="PS01009">
    <property type="entry name" value="CRISP_1"/>
    <property type="match status" value="1"/>
</dbReference>
<dbReference type="GO" id="GO:0005576">
    <property type="term" value="C:extracellular region"/>
    <property type="evidence" value="ECO:0007669"/>
    <property type="project" value="InterPro"/>
</dbReference>
<sequence>MKSSVVLAATSAVMAMGAALDPRVLKIVTDISFVTVTVTEGMEPTPTPTPSNPAALYEAPVSIPKVEKSPEPAPAPVFLTVIIPNTPEPTPTPTPTPTPAPEPVVAPVAPSYAPPKPVVVEEPAPAAPSPAPVANDFVSTCVDTHNLHRANHSAPALSWDSQLASYALITAQTCVFEHDMSQGGGGYGQNLAMWGATGSESLGEAKAAQRAITEQWYNGEINLYPGYGLPSLDMSNFLSWGHFSQLVWVGSSTVGCAVNYCAAGTLSSIGSWYTVCNYKAQGNVIGSFAQNVLPPRDAASVYAV</sequence>
<dbReference type="SUPFAM" id="SSF55797">
    <property type="entry name" value="PR-1-like"/>
    <property type="match status" value="1"/>
</dbReference>
<dbReference type="InterPro" id="IPR035940">
    <property type="entry name" value="CAP_sf"/>
</dbReference>
<reference evidence="2" key="1">
    <citation type="submission" date="2021-06" db="EMBL/GenBank/DDBJ databases">
        <title>Comparative genomics, transcriptomics and evolutionary studies reveal genomic signatures of adaptation to plant cell wall in hemibiotrophic fungi.</title>
        <authorList>
            <consortium name="DOE Joint Genome Institute"/>
            <person name="Baroncelli R."/>
            <person name="Diaz J.F."/>
            <person name="Benocci T."/>
            <person name="Peng M."/>
            <person name="Battaglia E."/>
            <person name="Haridas S."/>
            <person name="Andreopoulos W."/>
            <person name="Labutti K."/>
            <person name="Pangilinan J."/>
            <person name="Floch G.L."/>
            <person name="Makela M.R."/>
            <person name="Henrissat B."/>
            <person name="Grigoriev I.V."/>
            <person name="Crouch J.A."/>
            <person name="De Vries R.P."/>
            <person name="Sukno S.A."/>
            <person name="Thon M.R."/>
        </authorList>
    </citation>
    <scope>NUCLEOTIDE SEQUENCE</scope>
    <source>
        <strain evidence="2">MAFF235873</strain>
    </source>
</reference>
<comment type="caution">
    <text evidence="2">The sequence shown here is derived from an EMBL/GenBank/DDBJ whole genome shotgun (WGS) entry which is preliminary data.</text>
</comment>
<organism evidence="2 3">
    <name type="scientific">Colletotrichum zoysiae</name>
    <dbReference type="NCBI Taxonomy" id="1216348"/>
    <lineage>
        <taxon>Eukaryota</taxon>
        <taxon>Fungi</taxon>
        <taxon>Dikarya</taxon>
        <taxon>Ascomycota</taxon>
        <taxon>Pezizomycotina</taxon>
        <taxon>Sordariomycetes</taxon>
        <taxon>Hypocreomycetidae</taxon>
        <taxon>Glomerellales</taxon>
        <taxon>Glomerellaceae</taxon>
        <taxon>Colletotrichum</taxon>
        <taxon>Colletotrichum graminicola species complex</taxon>
    </lineage>
</organism>
<dbReference type="Gene3D" id="3.40.33.10">
    <property type="entry name" value="CAP"/>
    <property type="match status" value="1"/>
</dbReference>
<dbReference type="EMBL" id="MU842819">
    <property type="protein sequence ID" value="KAK2033748.1"/>
    <property type="molecule type" value="Genomic_DNA"/>
</dbReference>
<dbReference type="Pfam" id="PF00188">
    <property type="entry name" value="CAP"/>
    <property type="match status" value="1"/>
</dbReference>
<dbReference type="InterPro" id="IPR018244">
    <property type="entry name" value="Allrgn_V5/Tpx1_CS"/>
</dbReference>
<dbReference type="SMART" id="SM00198">
    <property type="entry name" value="SCP"/>
    <property type="match status" value="1"/>
</dbReference>
<feature type="domain" description="SCP" evidence="1">
    <location>
        <begin position="136"/>
        <end position="286"/>
    </location>
</feature>